<evidence type="ECO:0000313" key="5">
    <source>
        <dbReference type="Proteomes" id="UP000452235"/>
    </source>
</evidence>
<dbReference type="Proteomes" id="UP000452235">
    <property type="component" value="Unassembled WGS sequence"/>
</dbReference>
<comment type="similarity">
    <text evidence="2">Belongs to the aldo/keto reductase family. Aldo/keto reductase 2 subfamily.</text>
</comment>
<protein>
    <submittedName>
        <fullName evidence="4">Aldehyde reductase</fullName>
    </submittedName>
</protein>
<dbReference type="AlphaFoldDB" id="A0A5M3ZAI8"/>
<dbReference type="InterPro" id="IPR036812">
    <property type="entry name" value="NAD(P)_OxRdtase_dom_sf"/>
</dbReference>
<evidence type="ECO:0000256" key="1">
    <source>
        <dbReference type="ARBA" id="ARBA00023002"/>
    </source>
</evidence>
<sequence length="324" mass="35812">MTNDMVKVIYGGFFSKHRGSTPEKVREILNYLAEEGITTIDTAEAYLESEELLGEAGAAARFTIDTKVSGGLSQLEATEQNVITSAEASLQKLKTTSVDVLYIHAPDRRVPIKTTLAGINALYQAGKFKRFGLSNFCGDEIEEVIRVAQENNYVLPSVYQGNYNAVARRTETEIMPILRKWNIPFYAYSPIAGGFLTKSPAQLIAGGQGRWDPSQYVGKMYNALYNNPCMLRALEKFVSLSHDTGISQAELAYRWVAYHSHLRPELGDGIIVGARYGPQLDETVEGLRKGPLSADVADRISALWEDIDESPLDNFEGYISVSHG</sequence>
<dbReference type="PRINTS" id="PR00069">
    <property type="entry name" value="ALDKETRDTASE"/>
</dbReference>
<dbReference type="InterPro" id="IPR023210">
    <property type="entry name" value="NADP_OxRdtase_dom"/>
</dbReference>
<dbReference type="Gene3D" id="3.20.20.100">
    <property type="entry name" value="NADP-dependent oxidoreductase domain"/>
    <property type="match status" value="1"/>
</dbReference>
<comment type="caution">
    <text evidence="4">The sequence shown here is derived from an EMBL/GenBank/DDBJ whole genome shotgun (WGS) entry which is preliminary data.</text>
</comment>
<evidence type="ECO:0000313" key="4">
    <source>
        <dbReference type="EMBL" id="GFF19391.1"/>
    </source>
</evidence>
<keyword evidence="1" id="KW-0560">Oxidoreductase</keyword>
<dbReference type="InterPro" id="IPR050523">
    <property type="entry name" value="AKR_Detox_Biosynth"/>
</dbReference>
<dbReference type="Pfam" id="PF00248">
    <property type="entry name" value="Aldo_ket_red"/>
    <property type="match status" value="1"/>
</dbReference>
<proteinExistence type="inferred from homology"/>
<dbReference type="InterPro" id="IPR020471">
    <property type="entry name" value="AKR"/>
</dbReference>
<organism evidence="4 5">
    <name type="scientific">Aspergillus terreus</name>
    <dbReference type="NCBI Taxonomy" id="33178"/>
    <lineage>
        <taxon>Eukaryota</taxon>
        <taxon>Fungi</taxon>
        <taxon>Dikarya</taxon>
        <taxon>Ascomycota</taxon>
        <taxon>Pezizomycotina</taxon>
        <taxon>Eurotiomycetes</taxon>
        <taxon>Eurotiomycetidae</taxon>
        <taxon>Eurotiales</taxon>
        <taxon>Aspergillaceae</taxon>
        <taxon>Aspergillus</taxon>
        <taxon>Aspergillus subgen. Circumdati</taxon>
    </lineage>
</organism>
<dbReference type="VEuPathDB" id="FungiDB:ATEG_08638"/>
<dbReference type="SUPFAM" id="SSF51430">
    <property type="entry name" value="NAD(P)-linked oxidoreductase"/>
    <property type="match status" value="1"/>
</dbReference>
<dbReference type="CDD" id="cd19075">
    <property type="entry name" value="AKR_AKR7A1-5"/>
    <property type="match status" value="1"/>
</dbReference>
<keyword evidence="5" id="KW-1185">Reference proteome</keyword>
<accession>A0A5M3ZAI8</accession>
<dbReference type="GO" id="GO:0016491">
    <property type="term" value="F:oxidoreductase activity"/>
    <property type="evidence" value="ECO:0007669"/>
    <property type="project" value="UniProtKB-KW"/>
</dbReference>
<feature type="domain" description="NADP-dependent oxidoreductase" evidence="3">
    <location>
        <begin position="10"/>
        <end position="305"/>
    </location>
</feature>
<dbReference type="OrthoDB" id="48988at2759"/>
<dbReference type="PANTHER" id="PTHR43364">
    <property type="entry name" value="NADH-SPECIFIC METHYLGLYOXAL REDUCTASE-RELATED"/>
    <property type="match status" value="1"/>
</dbReference>
<dbReference type="EMBL" id="BLJY01000010">
    <property type="protein sequence ID" value="GFF19391.1"/>
    <property type="molecule type" value="Genomic_DNA"/>
</dbReference>
<name>A0A5M3ZAI8_ASPTE</name>
<gene>
    <name evidence="4" type="ORF">ATEIFO6365_0010016400</name>
</gene>
<evidence type="ECO:0000259" key="3">
    <source>
        <dbReference type="Pfam" id="PF00248"/>
    </source>
</evidence>
<dbReference type="PANTHER" id="PTHR43364:SF4">
    <property type="entry name" value="NAD(P)-LINKED OXIDOREDUCTASE SUPERFAMILY PROTEIN"/>
    <property type="match status" value="1"/>
</dbReference>
<reference evidence="4 5" key="1">
    <citation type="submission" date="2020-01" db="EMBL/GenBank/DDBJ databases">
        <title>Aspergillus terreus IFO 6365 whole genome shotgun sequence.</title>
        <authorList>
            <person name="Kanamasa S."/>
            <person name="Takahashi H."/>
        </authorList>
    </citation>
    <scope>NUCLEOTIDE SEQUENCE [LARGE SCALE GENOMIC DNA]</scope>
    <source>
        <strain evidence="4 5">IFO 6365</strain>
    </source>
</reference>
<evidence type="ECO:0000256" key="2">
    <source>
        <dbReference type="ARBA" id="ARBA00038157"/>
    </source>
</evidence>